<dbReference type="GO" id="GO:1990961">
    <property type="term" value="P:xenobiotic detoxification by transmembrane export across the plasma membrane"/>
    <property type="evidence" value="ECO:0007669"/>
    <property type="project" value="UniProtKB-ARBA"/>
</dbReference>
<evidence type="ECO:0000256" key="8">
    <source>
        <dbReference type="RuleBase" id="RU003942"/>
    </source>
</evidence>
<evidence type="ECO:0000313" key="11">
    <source>
        <dbReference type="Proteomes" id="UP000198728"/>
    </source>
</evidence>
<dbReference type="GO" id="GO:0015297">
    <property type="term" value="F:antiporter activity"/>
    <property type="evidence" value="ECO:0007669"/>
    <property type="project" value="TreeGrafter"/>
</dbReference>
<dbReference type="SUPFAM" id="SSF103481">
    <property type="entry name" value="Multidrug resistance efflux transporter EmrE"/>
    <property type="match status" value="1"/>
</dbReference>
<organism evidence="10 11">
    <name type="scientific">Tropicimonas isoalkanivorans</name>
    <dbReference type="NCBI Taxonomy" id="441112"/>
    <lineage>
        <taxon>Bacteria</taxon>
        <taxon>Pseudomonadati</taxon>
        <taxon>Pseudomonadota</taxon>
        <taxon>Alphaproteobacteria</taxon>
        <taxon>Rhodobacterales</taxon>
        <taxon>Roseobacteraceae</taxon>
        <taxon>Tropicimonas</taxon>
    </lineage>
</organism>
<evidence type="ECO:0000313" key="10">
    <source>
        <dbReference type="EMBL" id="SFC37300.1"/>
    </source>
</evidence>
<feature type="transmembrane region" description="Helical" evidence="9">
    <location>
        <begin position="61"/>
        <end position="80"/>
    </location>
</feature>
<dbReference type="AlphaFoldDB" id="A0A1I1IVQ3"/>
<dbReference type="InterPro" id="IPR037185">
    <property type="entry name" value="EmrE-like"/>
</dbReference>
<dbReference type="GO" id="GO:0005886">
    <property type="term" value="C:plasma membrane"/>
    <property type="evidence" value="ECO:0007669"/>
    <property type="project" value="UniProtKB-SubCell"/>
</dbReference>
<dbReference type="GO" id="GO:0031460">
    <property type="term" value="P:glycine betaine transport"/>
    <property type="evidence" value="ECO:0007669"/>
    <property type="project" value="TreeGrafter"/>
</dbReference>
<keyword evidence="11" id="KW-1185">Reference proteome</keyword>
<name>A0A1I1IVQ3_9RHOB</name>
<evidence type="ECO:0000256" key="3">
    <source>
        <dbReference type="ARBA" id="ARBA00022475"/>
    </source>
</evidence>
<comment type="similarity">
    <text evidence="7 8">Belongs to the drug/metabolite transporter (DMT) superfamily. Small multidrug resistance (SMR) (TC 2.A.7.1) family.</text>
</comment>
<dbReference type="RefSeq" id="WP_093360464.1">
    <property type="nucleotide sequence ID" value="NZ_FOLG01000004.1"/>
</dbReference>
<dbReference type="Pfam" id="PF00893">
    <property type="entry name" value="Multi_Drug_Res"/>
    <property type="match status" value="1"/>
</dbReference>
<dbReference type="PANTHER" id="PTHR30561:SF1">
    <property type="entry name" value="MULTIDRUG TRANSPORTER EMRE"/>
    <property type="match status" value="1"/>
</dbReference>
<feature type="transmembrane region" description="Helical" evidence="9">
    <location>
        <begin position="31"/>
        <end position="49"/>
    </location>
</feature>
<evidence type="ECO:0000256" key="7">
    <source>
        <dbReference type="ARBA" id="ARBA00038032"/>
    </source>
</evidence>
<evidence type="ECO:0000256" key="1">
    <source>
        <dbReference type="ARBA" id="ARBA00004651"/>
    </source>
</evidence>
<dbReference type="FunFam" id="1.10.3730.20:FF:000001">
    <property type="entry name" value="Quaternary ammonium compound resistance transporter SugE"/>
    <property type="match status" value="1"/>
</dbReference>
<protein>
    <submittedName>
        <fullName evidence="10">Small multidrug resistance pump</fullName>
    </submittedName>
</protein>
<evidence type="ECO:0000256" key="5">
    <source>
        <dbReference type="ARBA" id="ARBA00022989"/>
    </source>
</evidence>
<dbReference type="InterPro" id="IPR000390">
    <property type="entry name" value="Small_drug/metabolite_transptr"/>
</dbReference>
<dbReference type="GO" id="GO:0015220">
    <property type="term" value="F:choline transmembrane transporter activity"/>
    <property type="evidence" value="ECO:0007669"/>
    <property type="project" value="TreeGrafter"/>
</dbReference>
<dbReference type="EMBL" id="FOLG01000004">
    <property type="protein sequence ID" value="SFC37300.1"/>
    <property type="molecule type" value="Genomic_DNA"/>
</dbReference>
<keyword evidence="4 8" id="KW-0812">Transmembrane</keyword>
<evidence type="ECO:0000256" key="9">
    <source>
        <dbReference type="SAM" id="Phobius"/>
    </source>
</evidence>
<keyword evidence="5 9" id="KW-1133">Transmembrane helix</keyword>
<dbReference type="PANTHER" id="PTHR30561">
    <property type="entry name" value="SMR FAMILY PROTON-DEPENDENT DRUG EFFLUX TRANSPORTER SUGE"/>
    <property type="match status" value="1"/>
</dbReference>
<dbReference type="InterPro" id="IPR045324">
    <property type="entry name" value="Small_multidrug_res"/>
</dbReference>
<dbReference type="GO" id="GO:0015199">
    <property type="term" value="F:amino-acid betaine transmembrane transporter activity"/>
    <property type="evidence" value="ECO:0007669"/>
    <property type="project" value="TreeGrafter"/>
</dbReference>
<comment type="subcellular location">
    <subcellularLocation>
        <location evidence="1 8">Cell membrane</location>
        <topology evidence="1 8">Multi-pass membrane protein</topology>
    </subcellularLocation>
</comment>
<evidence type="ECO:0000256" key="2">
    <source>
        <dbReference type="ARBA" id="ARBA00022448"/>
    </source>
</evidence>
<evidence type="ECO:0000256" key="6">
    <source>
        <dbReference type="ARBA" id="ARBA00023136"/>
    </source>
</evidence>
<dbReference type="Gene3D" id="1.10.3730.20">
    <property type="match status" value="1"/>
</dbReference>
<dbReference type="Proteomes" id="UP000198728">
    <property type="component" value="Unassembled WGS sequence"/>
</dbReference>
<accession>A0A1I1IVQ3</accession>
<evidence type="ECO:0000256" key="4">
    <source>
        <dbReference type="ARBA" id="ARBA00022692"/>
    </source>
</evidence>
<feature type="transmembrane region" description="Helical" evidence="9">
    <location>
        <begin position="87"/>
        <end position="106"/>
    </location>
</feature>
<gene>
    <name evidence="10" type="ORF">SAMN04488094_104145</name>
</gene>
<dbReference type="STRING" id="441112.SAMN04488094_104145"/>
<reference evidence="10 11" key="1">
    <citation type="submission" date="2016-10" db="EMBL/GenBank/DDBJ databases">
        <authorList>
            <person name="de Groot N.N."/>
        </authorList>
    </citation>
    <scope>NUCLEOTIDE SEQUENCE [LARGE SCALE GENOMIC DNA]</scope>
    <source>
        <strain evidence="10 11">DSM 19548</strain>
    </source>
</reference>
<proteinExistence type="inferred from homology"/>
<keyword evidence="3" id="KW-1003">Cell membrane</keyword>
<feature type="transmembrane region" description="Helical" evidence="9">
    <location>
        <begin position="6"/>
        <end position="24"/>
    </location>
</feature>
<keyword evidence="2" id="KW-0813">Transport</keyword>
<dbReference type="OrthoDB" id="9808638at2"/>
<sequence length="111" mass="11532">MPAHVVALIGAIVTEVIGTAALQASQQLSRLLPTLVMIGAYSISVYLLSTAMKIIPVGVAYAIWSGLGMVLITVVGFVAFKQRLDAPAVLGLALIVTGVAVIQLFSQTTTH</sequence>
<keyword evidence="6 9" id="KW-0472">Membrane</keyword>